<accession>A0ABS2GDS5</accession>
<organism evidence="2 3">
    <name type="scientific">Anaerotignum lactatifermentans</name>
    <dbReference type="NCBI Taxonomy" id="160404"/>
    <lineage>
        <taxon>Bacteria</taxon>
        <taxon>Bacillati</taxon>
        <taxon>Bacillota</taxon>
        <taxon>Clostridia</taxon>
        <taxon>Lachnospirales</taxon>
        <taxon>Anaerotignaceae</taxon>
        <taxon>Anaerotignum</taxon>
    </lineage>
</organism>
<feature type="transmembrane region" description="Helical" evidence="1">
    <location>
        <begin position="12"/>
        <end position="31"/>
    </location>
</feature>
<protein>
    <submittedName>
        <fullName evidence="2">Uncharacterized protein</fullName>
    </submittedName>
</protein>
<dbReference type="Proteomes" id="UP000729290">
    <property type="component" value="Unassembled WGS sequence"/>
</dbReference>
<evidence type="ECO:0000256" key="1">
    <source>
        <dbReference type="SAM" id="Phobius"/>
    </source>
</evidence>
<evidence type="ECO:0000313" key="3">
    <source>
        <dbReference type="Proteomes" id="UP000729290"/>
    </source>
</evidence>
<gene>
    <name evidence="2" type="ORF">H9X83_10815</name>
</gene>
<name>A0ABS2GDS5_9FIRM</name>
<sequence>MWESIMTTGWKQILFCAIVAYVVWALVEKWIAFAKSRKNRRTFGEVDMMRVMERCREMFPIETVSFHGDLFQRGTRVRIVTTQENIIEGELVGMNRIQMVCIRTQTQIIAHQLNKIQDMRRI</sequence>
<keyword evidence="1" id="KW-0472">Membrane</keyword>
<keyword evidence="3" id="KW-1185">Reference proteome</keyword>
<reference evidence="2 3" key="1">
    <citation type="journal article" date="2021" name="Sci. Rep.">
        <title>The distribution of antibiotic resistance genes in chicken gut microbiota commensals.</title>
        <authorList>
            <person name="Juricova H."/>
            <person name="Matiasovicova J."/>
            <person name="Kubasova T."/>
            <person name="Cejkova D."/>
            <person name="Rychlik I."/>
        </authorList>
    </citation>
    <scope>NUCLEOTIDE SEQUENCE [LARGE SCALE GENOMIC DNA]</scope>
    <source>
        <strain evidence="2 3">An431b</strain>
    </source>
</reference>
<keyword evidence="1" id="KW-0812">Transmembrane</keyword>
<proteinExistence type="predicted"/>
<comment type="caution">
    <text evidence="2">The sequence shown here is derived from an EMBL/GenBank/DDBJ whole genome shotgun (WGS) entry which is preliminary data.</text>
</comment>
<keyword evidence="1" id="KW-1133">Transmembrane helix</keyword>
<dbReference type="EMBL" id="JACSNV010000018">
    <property type="protein sequence ID" value="MBM6878644.1"/>
    <property type="molecule type" value="Genomic_DNA"/>
</dbReference>
<evidence type="ECO:0000313" key="2">
    <source>
        <dbReference type="EMBL" id="MBM6878644.1"/>
    </source>
</evidence>
<dbReference type="RefSeq" id="WP_205134305.1">
    <property type="nucleotide sequence ID" value="NZ_JACSNT010000016.1"/>
</dbReference>